<dbReference type="AlphaFoldDB" id="A0A8H5M4N4"/>
<sequence length="142" mass="15470">MNATIESLFGPRSEEIDIPAFVRAAVELEAGSLDANVPSDAAECDVQDIRDSLFDTWNNPSISAYLSKDHDHSLTSLYSTTKSAKPKRKVLLPAPDSLPPHIATLQRDLDAIKLTSCKSVRHTPLTPSCSSSKGCRSILHRL</sequence>
<dbReference type="OrthoDB" id="3437960at2759"/>
<reference evidence="1 2" key="1">
    <citation type="journal article" date="2020" name="ISME J.">
        <title>Uncovering the hidden diversity of litter-decomposition mechanisms in mushroom-forming fungi.</title>
        <authorList>
            <person name="Floudas D."/>
            <person name="Bentzer J."/>
            <person name="Ahren D."/>
            <person name="Johansson T."/>
            <person name="Persson P."/>
            <person name="Tunlid A."/>
        </authorList>
    </citation>
    <scope>NUCLEOTIDE SEQUENCE [LARGE SCALE GENOMIC DNA]</scope>
    <source>
        <strain evidence="1 2">CBS 661.87</strain>
    </source>
</reference>
<accession>A0A8H5M4N4</accession>
<comment type="caution">
    <text evidence="1">The sequence shown here is derived from an EMBL/GenBank/DDBJ whole genome shotgun (WGS) entry which is preliminary data.</text>
</comment>
<keyword evidence="2" id="KW-1185">Reference proteome</keyword>
<dbReference type="EMBL" id="JAACJP010000013">
    <property type="protein sequence ID" value="KAF5380604.1"/>
    <property type="molecule type" value="Genomic_DNA"/>
</dbReference>
<organism evidence="1 2">
    <name type="scientific">Tricholomella constricta</name>
    <dbReference type="NCBI Taxonomy" id="117010"/>
    <lineage>
        <taxon>Eukaryota</taxon>
        <taxon>Fungi</taxon>
        <taxon>Dikarya</taxon>
        <taxon>Basidiomycota</taxon>
        <taxon>Agaricomycotina</taxon>
        <taxon>Agaricomycetes</taxon>
        <taxon>Agaricomycetidae</taxon>
        <taxon>Agaricales</taxon>
        <taxon>Tricholomatineae</taxon>
        <taxon>Lyophyllaceae</taxon>
        <taxon>Tricholomella</taxon>
    </lineage>
</organism>
<dbReference type="Proteomes" id="UP000565441">
    <property type="component" value="Unassembled WGS sequence"/>
</dbReference>
<name>A0A8H5M4N4_9AGAR</name>
<proteinExistence type="predicted"/>
<evidence type="ECO:0000313" key="1">
    <source>
        <dbReference type="EMBL" id="KAF5380604.1"/>
    </source>
</evidence>
<evidence type="ECO:0000313" key="2">
    <source>
        <dbReference type="Proteomes" id="UP000565441"/>
    </source>
</evidence>
<gene>
    <name evidence="1" type="ORF">D9615_004584</name>
</gene>
<protein>
    <submittedName>
        <fullName evidence="1">Uncharacterized protein</fullName>
    </submittedName>
</protein>